<sequence>MEEDRSALFNELQGFSQRKLKKVETKVVTGLGENVVEKRGAKGLQTVKPNDAKSAANVGVKKKLDLQVGMVLPGLLIAADDVATHKATLEEYGVSHILNLCSSVVDNHFEDDYNYCNLDIKDSPSVNIKEYFEECFDFIDEGRHRGNVLVHCDASVPGLSRSTAICVAYLMNKEKKKFVDAYNEVKEARAFVKPNEGFMRQLKEYENEMHGEKKQEEKQDAFTLKKRQEIEAEKEMLKNKISIKDKLKAFVPTPESQDQQNKGISPSTPNRLQTGWMTNNVNSVDKDPSTPGTEERPAPRKLTSILSIFQPKDTKENQTPNQNFVKNTAPTRKWKPVEVKTLQGTKGPEAKKAFTYDKVRKSKSKEWKGREVKKTKSKVLTKTDSIQKDEPKVTPSEPVKAAPPAKDPHR</sequence>
<reference evidence="3 4" key="1">
    <citation type="journal article" date="2018" name="Gigascience">
        <title>Genomes of trombidid mites reveal novel predicted allergens and laterally-transferred genes associated with secondary metabolism.</title>
        <authorList>
            <person name="Dong X."/>
            <person name="Chaisiri K."/>
            <person name="Xia D."/>
            <person name="Armstrong S.D."/>
            <person name="Fang Y."/>
            <person name="Donnelly M.J."/>
            <person name="Kadowaki T."/>
            <person name="McGarry J.W."/>
            <person name="Darby A.C."/>
            <person name="Makepeace B.L."/>
        </authorList>
    </citation>
    <scope>NUCLEOTIDE SEQUENCE [LARGE SCALE GENOMIC DNA]</scope>
    <source>
        <strain evidence="3">UoL-UT</strain>
    </source>
</reference>
<proteinExistence type="predicted"/>
<feature type="compositionally biased region" description="Polar residues" evidence="1">
    <location>
        <begin position="317"/>
        <end position="330"/>
    </location>
</feature>
<dbReference type="Gene3D" id="3.90.190.10">
    <property type="entry name" value="Protein tyrosine phosphatase superfamily"/>
    <property type="match status" value="1"/>
</dbReference>
<dbReference type="InterPro" id="IPR029021">
    <property type="entry name" value="Prot-tyrosine_phosphatase-like"/>
</dbReference>
<dbReference type="SMART" id="SM00195">
    <property type="entry name" value="DSPc"/>
    <property type="match status" value="1"/>
</dbReference>
<dbReference type="PROSITE" id="PS50054">
    <property type="entry name" value="TYR_PHOSPHATASE_DUAL"/>
    <property type="match status" value="1"/>
</dbReference>
<dbReference type="PANTHER" id="PTHR46377">
    <property type="entry name" value="DUAL SPECIFICITY PROTEIN PHOSPHATASE 19"/>
    <property type="match status" value="1"/>
</dbReference>
<dbReference type="VEuPathDB" id="VectorBase:LDEU003988"/>
<dbReference type="PANTHER" id="PTHR46377:SF1">
    <property type="entry name" value="DUAL SPECIFICITY PROTEIN PHOSPHATASE 19"/>
    <property type="match status" value="1"/>
</dbReference>
<gene>
    <name evidence="3" type="ORF">B4U80_07309</name>
</gene>
<dbReference type="STRING" id="299467.A0A443SKN2"/>
<keyword evidence="4" id="KW-1185">Reference proteome</keyword>
<protein>
    <submittedName>
        <fullName evidence="3">Dual specificity phosphatase-like protein 2</fullName>
    </submittedName>
</protein>
<evidence type="ECO:0000313" key="4">
    <source>
        <dbReference type="Proteomes" id="UP000288716"/>
    </source>
</evidence>
<dbReference type="SUPFAM" id="SSF52799">
    <property type="entry name" value="(Phosphotyrosine protein) phosphatases II"/>
    <property type="match status" value="1"/>
</dbReference>
<accession>A0A443SKN2</accession>
<evidence type="ECO:0000256" key="1">
    <source>
        <dbReference type="SAM" id="MobiDB-lite"/>
    </source>
</evidence>
<feature type="compositionally biased region" description="Basic and acidic residues" evidence="1">
    <location>
        <begin position="348"/>
        <end position="374"/>
    </location>
</feature>
<dbReference type="EMBL" id="NCKV01001611">
    <property type="protein sequence ID" value="RWS28052.1"/>
    <property type="molecule type" value="Genomic_DNA"/>
</dbReference>
<comment type="caution">
    <text evidence="3">The sequence shown here is derived from an EMBL/GenBank/DDBJ whole genome shotgun (WGS) entry which is preliminary data.</text>
</comment>
<dbReference type="AlphaFoldDB" id="A0A443SKN2"/>
<dbReference type="OrthoDB" id="10252009at2759"/>
<feature type="domain" description="Tyrosine-protein phosphatase" evidence="2">
    <location>
        <begin position="67"/>
        <end position="211"/>
    </location>
</feature>
<dbReference type="InterPro" id="IPR000340">
    <property type="entry name" value="Dual-sp_phosphatase_cat-dom"/>
</dbReference>
<feature type="region of interest" description="Disordered" evidence="1">
    <location>
        <begin position="251"/>
        <end position="410"/>
    </location>
</feature>
<dbReference type="Proteomes" id="UP000288716">
    <property type="component" value="Unassembled WGS sequence"/>
</dbReference>
<dbReference type="GO" id="GO:0005737">
    <property type="term" value="C:cytoplasm"/>
    <property type="evidence" value="ECO:0007669"/>
    <property type="project" value="TreeGrafter"/>
</dbReference>
<name>A0A443SKN2_9ACAR</name>
<feature type="compositionally biased region" description="Basic and acidic residues" evidence="1">
    <location>
        <begin position="284"/>
        <end position="298"/>
    </location>
</feature>
<dbReference type="InterPro" id="IPR020422">
    <property type="entry name" value="TYR_PHOSPHATASE_DUAL_dom"/>
</dbReference>
<evidence type="ECO:0000313" key="3">
    <source>
        <dbReference type="EMBL" id="RWS28052.1"/>
    </source>
</evidence>
<evidence type="ECO:0000259" key="2">
    <source>
        <dbReference type="PROSITE" id="PS50054"/>
    </source>
</evidence>
<organism evidence="3 4">
    <name type="scientific">Leptotrombidium deliense</name>
    <dbReference type="NCBI Taxonomy" id="299467"/>
    <lineage>
        <taxon>Eukaryota</taxon>
        <taxon>Metazoa</taxon>
        <taxon>Ecdysozoa</taxon>
        <taxon>Arthropoda</taxon>
        <taxon>Chelicerata</taxon>
        <taxon>Arachnida</taxon>
        <taxon>Acari</taxon>
        <taxon>Acariformes</taxon>
        <taxon>Trombidiformes</taxon>
        <taxon>Prostigmata</taxon>
        <taxon>Anystina</taxon>
        <taxon>Parasitengona</taxon>
        <taxon>Trombiculoidea</taxon>
        <taxon>Trombiculidae</taxon>
        <taxon>Leptotrombidium</taxon>
    </lineage>
</organism>
<dbReference type="GO" id="GO:0008579">
    <property type="term" value="F:JUN kinase phosphatase activity"/>
    <property type="evidence" value="ECO:0007669"/>
    <property type="project" value="TreeGrafter"/>
</dbReference>
<dbReference type="Pfam" id="PF00782">
    <property type="entry name" value="DSPc"/>
    <property type="match status" value="1"/>
</dbReference>
<feature type="compositionally biased region" description="Polar residues" evidence="1">
    <location>
        <begin position="254"/>
        <end position="283"/>
    </location>
</feature>